<feature type="transmembrane region" description="Helical" evidence="8">
    <location>
        <begin position="31"/>
        <end position="49"/>
    </location>
</feature>
<feature type="transmembrane region" description="Helical" evidence="8">
    <location>
        <begin position="61"/>
        <end position="82"/>
    </location>
</feature>
<evidence type="ECO:0000256" key="4">
    <source>
        <dbReference type="ARBA" id="ARBA00022475"/>
    </source>
</evidence>
<accession>A0ABU5ITP8</accession>
<dbReference type="PANTHER" id="PTHR30003:SF0">
    <property type="entry name" value="GLYCOLATE PERMEASE GLCA-RELATED"/>
    <property type="match status" value="1"/>
</dbReference>
<feature type="transmembrane region" description="Helical" evidence="8">
    <location>
        <begin position="103"/>
        <end position="123"/>
    </location>
</feature>
<feature type="transmembrane region" description="Helical" evidence="8">
    <location>
        <begin position="156"/>
        <end position="174"/>
    </location>
</feature>
<feature type="transmembrane region" description="Helical" evidence="8">
    <location>
        <begin position="322"/>
        <end position="342"/>
    </location>
</feature>
<evidence type="ECO:0000256" key="7">
    <source>
        <dbReference type="ARBA" id="ARBA00023136"/>
    </source>
</evidence>
<feature type="transmembrane region" description="Helical" evidence="8">
    <location>
        <begin position="519"/>
        <end position="538"/>
    </location>
</feature>
<protein>
    <recommendedName>
        <fullName evidence="8">L-lactate permease</fullName>
    </recommendedName>
</protein>
<keyword evidence="7 8" id="KW-0472">Membrane</keyword>
<evidence type="ECO:0000256" key="2">
    <source>
        <dbReference type="ARBA" id="ARBA00010100"/>
    </source>
</evidence>
<feature type="transmembrane region" description="Helical" evidence="8">
    <location>
        <begin position="491"/>
        <end position="513"/>
    </location>
</feature>
<keyword evidence="3 8" id="KW-0813">Transport</keyword>
<feature type="transmembrane region" description="Helical" evidence="8">
    <location>
        <begin position="234"/>
        <end position="257"/>
    </location>
</feature>
<keyword evidence="10" id="KW-1185">Reference proteome</keyword>
<dbReference type="InterPro" id="IPR003804">
    <property type="entry name" value="Lactate_perm"/>
</dbReference>
<dbReference type="RefSeq" id="WP_322444819.1">
    <property type="nucleotide sequence ID" value="NZ_JAXOFX010000001.1"/>
</dbReference>
<dbReference type="EMBL" id="JAXOFX010000001">
    <property type="protein sequence ID" value="MDZ5470520.1"/>
    <property type="molecule type" value="Genomic_DNA"/>
</dbReference>
<organism evidence="9 10">
    <name type="scientific">Robertmurraya mangrovi</name>
    <dbReference type="NCBI Taxonomy" id="3098077"/>
    <lineage>
        <taxon>Bacteria</taxon>
        <taxon>Bacillati</taxon>
        <taxon>Bacillota</taxon>
        <taxon>Bacilli</taxon>
        <taxon>Bacillales</taxon>
        <taxon>Bacillaceae</taxon>
        <taxon>Robertmurraya</taxon>
    </lineage>
</organism>
<dbReference type="PANTHER" id="PTHR30003">
    <property type="entry name" value="L-LACTATE PERMEASE"/>
    <property type="match status" value="1"/>
</dbReference>
<keyword evidence="6 8" id="KW-1133">Transmembrane helix</keyword>
<evidence type="ECO:0000256" key="3">
    <source>
        <dbReference type="ARBA" id="ARBA00022448"/>
    </source>
</evidence>
<keyword evidence="4 8" id="KW-1003">Cell membrane</keyword>
<feature type="transmembrane region" description="Helical" evidence="8">
    <location>
        <begin position="129"/>
        <end position="149"/>
    </location>
</feature>
<dbReference type="Pfam" id="PF02652">
    <property type="entry name" value="Lactate_perm"/>
    <property type="match status" value="1"/>
</dbReference>
<evidence type="ECO:0000256" key="5">
    <source>
        <dbReference type="ARBA" id="ARBA00022692"/>
    </source>
</evidence>
<comment type="caution">
    <text evidence="8">Lacks conserved residue(s) required for the propagation of feature annotation.</text>
</comment>
<feature type="transmembrane region" description="Helical" evidence="8">
    <location>
        <begin position="6"/>
        <end position="24"/>
    </location>
</feature>
<feature type="transmembrane region" description="Helical" evidence="8">
    <location>
        <begin position="200"/>
        <end position="222"/>
    </location>
</feature>
<feature type="transmembrane region" description="Helical" evidence="8">
    <location>
        <begin position="574"/>
        <end position="591"/>
    </location>
</feature>
<comment type="similarity">
    <text evidence="2 8">Belongs to the lactate permease family.</text>
</comment>
<feature type="transmembrane region" description="Helical" evidence="8">
    <location>
        <begin position="459"/>
        <end position="479"/>
    </location>
</feature>
<feature type="transmembrane region" description="Helical" evidence="8">
    <location>
        <begin position="405"/>
        <end position="427"/>
    </location>
</feature>
<reference evidence="9 10" key="1">
    <citation type="submission" date="2023-11" db="EMBL/GenBank/DDBJ databases">
        <title>Bacillus jintuensis, isolated from a mudflat on the Beibu Gulf coast.</title>
        <authorList>
            <person name="Li M."/>
        </authorList>
    </citation>
    <scope>NUCLEOTIDE SEQUENCE [LARGE SCALE GENOMIC DNA]</scope>
    <source>
        <strain evidence="9 10">31A1R</strain>
    </source>
</reference>
<evidence type="ECO:0000256" key="1">
    <source>
        <dbReference type="ARBA" id="ARBA00004651"/>
    </source>
</evidence>
<feature type="transmembrane region" description="Helical" evidence="8">
    <location>
        <begin position="373"/>
        <end position="393"/>
    </location>
</feature>
<dbReference type="Proteomes" id="UP001290455">
    <property type="component" value="Unassembled WGS sequence"/>
</dbReference>
<evidence type="ECO:0000313" key="9">
    <source>
        <dbReference type="EMBL" id="MDZ5470520.1"/>
    </source>
</evidence>
<evidence type="ECO:0000313" key="10">
    <source>
        <dbReference type="Proteomes" id="UP001290455"/>
    </source>
</evidence>
<feature type="transmembrane region" description="Helical" evidence="8">
    <location>
        <begin position="263"/>
        <end position="283"/>
    </location>
</feature>
<evidence type="ECO:0000256" key="8">
    <source>
        <dbReference type="RuleBase" id="RU365092"/>
    </source>
</evidence>
<comment type="function">
    <text evidence="8">Uptake of L-lactate across the membrane. Can also transport D-lactate and glycolate.</text>
</comment>
<comment type="caution">
    <text evidence="9">The sequence shown here is derived from an EMBL/GenBank/DDBJ whole genome shotgun (WGS) entry which is preliminary data.</text>
</comment>
<dbReference type="NCBIfam" id="TIGR00795">
    <property type="entry name" value="lctP"/>
    <property type="match status" value="1"/>
</dbReference>
<proteinExistence type="inferred from homology"/>
<sequence>MGIGTLSLIALLPIAAIFIFLVILNWPANRAMPVALIVTAITAVFAWGTKTNVVAGAAVNGLVQSIEIIFIVFGAVLLLNTVKESGAINTIRQGFIDISPDRRIQAIIIAWLFGSFIEGAAGFGTPAAIAAPLLVAIGFPAMAAVLVSLIIQSTPVSFGAIGTPILVGVNGGLADQKSVLDAIGSTSYADYLLQITTNVAMFHGIVGFLIPLIMVAMLTRFFGKNRSYREGLKVWKFALFAGIAFTLPYYIIALVLGPEFPSLVGALIGLLIVVPAAKAGLFLPKKEETFTFETRDKWEEEWIGRANNEPAKTHEGNKKISLFMSWLPYVLVAVILVITRIMPDIKALITHPSVTIQFDNLFGSGIGAKSTPLYLPGFIFLVVSLITYFLHGMKISDYTKAWKDSFFTAVSAGTALIFAVPMIKIFLNTTLDPQVVSETVSHLAGKNMPLVLAEGVSNIAGGLWPIFAPTIGALGAFIAGSNTFSNMMFSLFQFGTAESIGLGATGAAFVVALQAIGGAAGNMICVHNVVAASATVGLVGKEGALIRKALIPMSYYVLAAGTLGMAIIADGFNAWFIAYGAIVLIYIYYFVSHKGKPANLKGQNLSA</sequence>
<keyword evidence="5 8" id="KW-0812">Transmembrane</keyword>
<gene>
    <name evidence="9" type="ORF">SM124_02040</name>
</gene>
<comment type="subcellular location">
    <subcellularLocation>
        <location evidence="1 8">Cell membrane</location>
        <topology evidence="1 8">Multi-pass membrane protein</topology>
    </subcellularLocation>
</comment>
<evidence type="ECO:0000256" key="6">
    <source>
        <dbReference type="ARBA" id="ARBA00022989"/>
    </source>
</evidence>
<feature type="transmembrane region" description="Helical" evidence="8">
    <location>
        <begin position="550"/>
        <end position="568"/>
    </location>
</feature>
<name>A0ABU5ITP8_9BACI</name>